<dbReference type="PANTHER" id="PTHR39560">
    <property type="entry name" value="PROTEIN ADENYLYLTRANSFERASE FIC-RELATED"/>
    <property type="match status" value="1"/>
</dbReference>
<dbReference type="AlphaFoldDB" id="A0A3E0VTM7"/>
<evidence type="ECO:0000256" key="2">
    <source>
        <dbReference type="ARBA" id="ARBA00022695"/>
    </source>
</evidence>
<dbReference type="GO" id="GO:0005524">
    <property type="term" value="F:ATP binding"/>
    <property type="evidence" value="ECO:0007669"/>
    <property type="project" value="UniProtKB-KW"/>
</dbReference>
<keyword evidence="2" id="KW-0548">Nucleotidyltransferase</keyword>
<dbReference type="InterPro" id="IPR036597">
    <property type="entry name" value="Fido-like_dom_sf"/>
</dbReference>
<protein>
    <recommendedName>
        <fullName evidence="5">protein adenylyltransferase</fullName>
        <ecNumber evidence="5">2.7.7.108</ecNumber>
    </recommendedName>
</protein>
<evidence type="ECO:0000256" key="6">
    <source>
        <dbReference type="ARBA" id="ARBA00047939"/>
    </source>
</evidence>
<comment type="caution">
    <text evidence="10">The sequence shown here is derived from an EMBL/GenBank/DDBJ whole genome shotgun (WGS) entry which is preliminary data.</text>
</comment>
<dbReference type="RefSeq" id="WP_116412411.1">
    <property type="nucleotide sequence ID" value="NZ_NBXB01000038.1"/>
</dbReference>
<evidence type="ECO:0000313" key="10">
    <source>
        <dbReference type="EMBL" id="RFA13091.1"/>
    </source>
</evidence>
<dbReference type="GO" id="GO:0051302">
    <property type="term" value="P:regulation of cell division"/>
    <property type="evidence" value="ECO:0007669"/>
    <property type="project" value="TreeGrafter"/>
</dbReference>
<dbReference type="Proteomes" id="UP000256541">
    <property type="component" value="Unassembled WGS sequence"/>
</dbReference>
<evidence type="ECO:0000256" key="8">
    <source>
        <dbReference type="SAM" id="MobiDB-lite"/>
    </source>
</evidence>
<name>A0A3E0VTM7_9MICO</name>
<evidence type="ECO:0000256" key="7">
    <source>
        <dbReference type="ARBA" id="ARBA00048696"/>
    </source>
</evidence>
<feature type="region of interest" description="Disordered" evidence="8">
    <location>
        <begin position="219"/>
        <end position="258"/>
    </location>
</feature>
<keyword evidence="1" id="KW-0808">Transferase</keyword>
<accession>A0A3E0VTM7</accession>
<dbReference type="GO" id="GO:0070733">
    <property type="term" value="F:AMPylase activity"/>
    <property type="evidence" value="ECO:0007669"/>
    <property type="project" value="UniProtKB-EC"/>
</dbReference>
<evidence type="ECO:0000313" key="11">
    <source>
        <dbReference type="Proteomes" id="UP000256541"/>
    </source>
</evidence>
<dbReference type="Pfam" id="PF02661">
    <property type="entry name" value="Fic"/>
    <property type="match status" value="1"/>
</dbReference>
<evidence type="ECO:0000256" key="3">
    <source>
        <dbReference type="ARBA" id="ARBA00022741"/>
    </source>
</evidence>
<dbReference type="PROSITE" id="PS51459">
    <property type="entry name" value="FIDO"/>
    <property type="match status" value="1"/>
</dbReference>
<dbReference type="InterPro" id="IPR003812">
    <property type="entry name" value="Fido"/>
</dbReference>
<dbReference type="Gene3D" id="1.10.3290.10">
    <property type="entry name" value="Fido-like domain"/>
    <property type="match status" value="1"/>
</dbReference>
<gene>
    <name evidence="10" type="ORF">B7R22_14345</name>
</gene>
<organism evidence="10 11">
    <name type="scientific">Subtercola boreus</name>
    <dbReference type="NCBI Taxonomy" id="120213"/>
    <lineage>
        <taxon>Bacteria</taxon>
        <taxon>Bacillati</taxon>
        <taxon>Actinomycetota</taxon>
        <taxon>Actinomycetes</taxon>
        <taxon>Micrococcales</taxon>
        <taxon>Microbacteriaceae</taxon>
        <taxon>Subtercola</taxon>
    </lineage>
</organism>
<reference evidence="10 11" key="1">
    <citation type="submission" date="2017-04" db="EMBL/GenBank/DDBJ databases">
        <title>Comparative genome analysis of Subtercola boreus.</title>
        <authorList>
            <person name="Cho Y.-J."/>
            <person name="Cho A."/>
            <person name="Kim O.-S."/>
            <person name="Lee J.-I."/>
        </authorList>
    </citation>
    <scope>NUCLEOTIDE SEQUENCE [LARGE SCALE GENOMIC DNA]</scope>
    <source>
        <strain evidence="10 11">P27479</strain>
    </source>
</reference>
<comment type="catalytic activity">
    <reaction evidence="6">
        <text>L-threonyl-[protein] + ATP = 3-O-(5'-adenylyl)-L-threonyl-[protein] + diphosphate</text>
        <dbReference type="Rhea" id="RHEA:54292"/>
        <dbReference type="Rhea" id="RHEA-COMP:11060"/>
        <dbReference type="Rhea" id="RHEA-COMP:13847"/>
        <dbReference type="ChEBI" id="CHEBI:30013"/>
        <dbReference type="ChEBI" id="CHEBI:30616"/>
        <dbReference type="ChEBI" id="CHEBI:33019"/>
        <dbReference type="ChEBI" id="CHEBI:138113"/>
        <dbReference type="EC" id="2.7.7.108"/>
    </reaction>
</comment>
<comment type="catalytic activity">
    <reaction evidence="7">
        <text>L-tyrosyl-[protein] + ATP = O-(5'-adenylyl)-L-tyrosyl-[protein] + diphosphate</text>
        <dbReference type="Rhea" id="RHEA:54288"/>
        <dbReference type="Rhea" id="RHEA-COMP:10136"/>
        <dbReference type="Rhea" id="RHEA-COMP:13846"/>
        <dbReference type="ChEBI" id="CHEBI:30616"/>
        <dbReference type="ChEBI" id="CHEBI:33019"/>
        <dbReference type="ChEBI" id="CHEBI:46858"/>
        <dbReference type="ChEBI" id="CHEBI:83624"/>
        <dbReference type="EC" id="2.7.7.108"/>
    </reaction>
</comment>
<evidence type="ECO:0000259" key="9">
    <source>
        <dbReference type="PROSITE" id="PS51459"/>
    </source>
</evidence>
<sequence>MAEDDKYTYAGSGGVLVNSLGIRDAARLDDAMNDYASLAMADIYTDTIPDRPGRDYLTEIHERMFSRIAPGIAGKIRDVDAQATGTGIPYCRPEFLEDNLGAVFRKLDREDYLTGLSGREFADKLANRWGELSAVHPFRDGNTRSQSAYVTMIAVRAGHPIDWQRVDVDSLRSLRLNAVVGQDRPLADYLYARLQSPEHSAGSAAQLSPELQRIVDATRRNFPTSATEIRAPEPGSLTARRAQLPPQQGRSNDQGYRR</sequence>
<feature type="compositionally biased region" description="Polar residues" evidence="8">
    <location>
        <begin position="245"/>
        <end position="258"/>
    </location>
</feature>
<dbReference type="EMBL" id="NBXB01000038">
    <property type="protein sequence ID" value="RFA13091.1"/>
    <property type="molecule type" value="Genomic_DNA"/>
</dbReference>
<dbReference type="OrthoDB" id="9813719at2"/>
<evidence type="ECO:0000256" key="1">
    <source>
        <dbReference type="ARBA" id="ARBA00022679"/>
    </source>
</evidence>
<dbReference type="SUPFAM" id="SSF140931">
    <property type="entry name" value="Fic-like"/>
    <property type="match status" value="1"/>
</dbReference>
<dbReference type="PANTHER" id="PTHR39560:SF1">
    <property type="entry name" value="PROTEIN ADENYLYLTRANSFERASE FIC-RELATED"/>
    <property type="match status" value="1"/>
</dbReference>
<keyword evidence="3" id="KW-0547">Nucleotide-binding</keyword>
<evidence type="ECO:0000256" key="5">
    <source>
        <dbReference type="ARBA" id="ARBA00034531"/>
    </source>
</evidence>
<feature type="domain" description="Fido" evidence="9">
    <location>
        <begin position="52"/>
        <end position="192"/>
    </location>
</feature>
<evidence type="ECO:0000256" key="4">
    <source>
        <dbReference type="ARBA" id="ARBA00022840"/>
    </source>
</evidence>
<proteinExistence type="predicted"/>
<dbReference type="EC" id="2.7.7.108" evidence="5"/>
<keyword evidence="4" id="KW-0067">ATP-binding</keyword>